<dbReference type="Pfam" id="PF04298">
    <property type="entry name" value="Zn_peptidase_2"/>
    <property type="match status" value="1"/>
</dbReference>
<evidence type="ECO:0000256" key="1">
    <source>
        <dbReference type="SAM" id="Phobius"/>
    </source>
</evidence>
<proteinExistence type="predicted"/>
<evidence type="ECO:0000313" key="2">
    <source>
        <dbReference type="EMBL" id="MBC2575643.1"/>
    </source>
</evidence>
<reference evidence="2 3" key="1">
    <citation type="submission" date="2020-05" db="EMBL/GenBank/DDBJ databases">
        <title>Draft genome of xy-202 and genomic insight in genome of the genus Peptostreptococcus.</title>
        <authorList>
            <person name="Zhang Z."/>
        </authorList>
    </citation>
    <scope>NUCLEOTIDE SEQUENCE [LARGE SCALE GENOMIC DNA]</scope>
    <source>
        <strain evidence="2 3">DSM 27025</strain>
    </source>
</reference>
<sequence length="227" mass="25087">MFYGFYDPTFIILIPAILLSMYASIKVNTTTKKYFEVRASKGMTGQEVARRILDHNGLRSVPVYAVEGNLTDHYDPRNKTVSLSKEVYYGTSITSVSVAAHECGHAIQDQVSYAPMLFRSAIVPVVNFASSLSWIIIMAGFFFIRDLLWIGIILFSATVIFQIVTLPVEFNASSRALAQLETLGILGPEEKKQGTTVLRAAALTYVAAALSSALQLLRLILIARDRD</sequence>
<organism evidence="2 3">
    <name type="scientific">Peptostreptococcus canis</name>
    <dbReference type="NCBI Taxonomy" id="1159213"/>
    <lineage>
        <taxon>Bacteria</taxon>
        <taxon>Bacillati</taxon>
        <taxon>Bacillota</taxon>
        <taxon>Clostridia</taxon>
        <taxon>Peptostreptococcales</taxon>
        <taxon>Peptostreptococcaceae</taxon>
        <taxon>Peptostreptococcus</taxon>
    </lineage>
</organism>
<feature type="transmembrane region" description="Helical" evidence="1">
    <location>
        <begin position="148"/>
        <end position="168"/>
    </location>
</feature>
<protein>
    <submittedName>
        <fullName evidence="2">Zinc metallopeptidase</fullName>
    </submittedName>
</protein>
<keyword evidence="1" id="KW-0472">Membrane</keyword>
<accession>A0ABR6TKH1</accession>
<comment type="caution">
    <text evidence="2">The sequence shown here is derived from an EMBL/GenBank/DDBJ whole genome shotgun (WGS) entry which is preliminary data.</text>
</comment>
<dbReference type="InterPro" id="IPR007395">
    <property type="entry name" value="Zn_peptidase_2"/>
</dbReference>
<keyword evidence="1" id="KW-1133">Transmembrane helix</keyword>
<dbReference type="PANTHER" id="PTHR36434:SF1">
    <property type="entry name" value="MEMBRANE PROTEASE YUGP-RELATED"/>
    <property type="match status" value="1"/>
</dbReference>
<dbReference type="EMBL" id="JABGBW010000001">
    <property type="protein sequence ID" value="MBC2575643.1"/>
    <property type="molecule type" value="Genomic_DNA"/>
</dbReference>
<dbReference type="Proteomes" id="UP000713904">
    <property type="component" value="Unassembled WGS sequence"/>
</dbReference>
<feature type="transmembrane region" description="Helical" evidence="1">
    <location>
        <begin position="200"/>
        <end position="223"/>
    </location>
</feature>
<feature type="transmembrane region" description="Helical" evidence="1">
    <location>
        <begin position="121"/>
        <end position="142"/>
    </location>
</feature>
<keyword evidence="1" id="KW-0812">Transmembrane</keyword>
<feature type="transmembrane region" description="Helical" evidence="1">
    <location>
        <begin position="6"/>
        <end position="25"/>
    </location>
</feature>
<gene>
    <name evidence="2" type="ORF">HLB29_02990</name>
</gene>
<dbReference type="RefSeq" id="WP_185623634.1">
    <property type="nucleotide sequence ID" value="NZ_JABGBW010000001.1"/>
</dbReference>
<keyword evidence="3" id="KW-1185">Reference proteome</keyword>
<dbReference type="PANTHER" id="PTHR36434">
    <property type="entry name" value="MEMBRANE PROTEASE YUGP-RELATED"/>
    <property type="match status" value="1"/>
</dbReference>
<evidence type="ECO:0000313" key="3">
    <source>
        <dbReference type="Proteomes" id="UP000713904"/>
    </source>
</evidence>
<name>A0ABR6TKH1_9FIRM</name>